<proteinExistence type="predicted"/>
<evidence type="ECO:0000259" key="1">
    <source>
        <dbReference type="Pfam" id="PF15599"/>
    </source>
</evidence>
<accession>A0ABQ1DGR1</accession>
<dbReference type="RefSeq" id="WP_025259973.1">
    <property type="nucleotide sequence ID" value="NZ_BLWA01000001.1"/>
</dbReference>
<dbReference type="Pfam" id="PF15599">
    <property type="entry name" value="Imm63"/>
    <property type="match status" value="1"/>
</dbReference>
<keyword evidence="3" id="KW-1185">Reference proteome</keyword>
<feature type="domain" description="Immunity protein 63" evidence="1">
    <location>
        <begin position="44"/>
        <end position="124"/>
    </location>
</feature>
<sequence length="135" mass="15420">MIASIQEIQSMVDRLGERVGAPKSLLVVLSAPADDGTPYVKVYDHGFSYVSSERGCEIYNKSTNSLDELLYWIMKRVVQRMAVKYELDNRVGGFDTRRVYFSKFVQIFDEINPEWAGLARRDVDEILKASPYLDG</sequence>
<protein>
    <recommendedName>
        <fullName evidence="1">Immunity protein 63 domain-containing protein</fullName>
    </recommendedName>
</protein>
<dbReference type="Proteomes" id="UP000614982">
    <property type="component" value="Unassembled WGS sequence"/>
</dbReference>
<name>A0ABQ1DGR1_PSECI</name>
<dbReference type="GeneID" id="93659060"/>
<comment type="caution">
    <text evidence="2">The sequence shown here is derived from an EMBL/GenBank/DDBJ whole genome shotgun (WGS) entry which is preliminary data.</text>
</comment>
<evidence type="ECO:0000313" key="3">
    <source>
        <dbReference type="Proteomes" id="UP000614982"/>
    </source>
</evidence>
<dbReference type="EMBL" id="BLWA01000001">
    <property type="protein sequence ID" value="GFM90206.1"/>
    <property type="molecule type" value="Genomic_DNA"/>
</dbReference>
<evidence type="ECO:0000313" key="2">
    <source>
        <dbReference type="EMBL" id="GFM90206.1"/>
    </source>
</evidence>
<reference evidence="2 3" key="1">
    <citation type="submission" date="2020-05" db="EMBL/GenBank/DDBJ databases">
        <title>Genetic diversity of Pseudomonas cichorii.</title>
        <authorList>
            <person name="Tani S."/>
            <person name="Yagi H."/>
            <person name="Hashimoto S."/>
            <person name="Iiyama K."/>
            <person name="Furuya N."/>
        </authorList>
    </citation>
    <scope>NUCLEOTIDE SEQUENCE [LARGE SCALE GENOMIC DNA]</scope>
    <source>
        <strain evidence="2 3">LMG 2162</strain>
    </source>
</reference>
<dbReference type="InterPro" id="IPR028952">
    <property type="entry name" value="Imm63"/>
</dbReference>
<organism evidence="2 3">
    <name type="scientific">Pseudomonas cichorii</name>
    <dbReference type="NCBI Taxonomy" id="36746"/>
    <lineage>
        <taxon>Bacteria</taxon>
        <taxon>Pseudomonadati</taxon>
        <taxon>Pseudomonadota</taxon>
        <taxon>Gammaproteobacteria</taxon>
        <taxon>Pseudomonadales</taxon>
        <taxon>Pseudomonadaceae</taxon>
        <taxon>Pseudomonas</taxon>
    </lineage>
</organism>
<gene>
    <name evidence="2" type="ORF">PSCICP_01780</name>
</gene>